<feature type="transmembrane region" description="Helical" evidence="1">
    <location>
        <begin position="246"/>
        <end position="265"/>
    </location>
</feature>
<feature type="transmembrane region" description="Helical" evidence="1">
    <location>
        <begin position="92"/>
        <end position="112"/>
    </location>
</feature>
<protein>
    <submittedName>
        <fullName evidence="2">Uncharacterized protein</fullName>
    </submittedName>
</protein>
<keyword evidence="1" id="KW-1133">Transmembrane helix</keyword>
<organism evidence="2 3">
    <name type="scientific">Desulfovibrio porci</name>
    <dbReference type="NCBI Taxonomy" id="2605782"/>
    <lineage>
        <taxon>Bacteria</taxon>
        <taxon>Pseudomonadati</taxon>
        <taxon>Thermodesulfobacteriota</taxon>
        <taxon>Desulfovibrionia</taxon>
        <taxon>Desulfovibrionales</taxon>
        <taxon>Desulfovibrionaceae</taxon>
        <taxon>Desulfovibrio</taxon>
    </lineage>
</organism>
<dbReference type="RefSeq" id="WP_154512082.1">
    <property type="nucleotide sequence ID" value="NZ_JAXELC010000023.1"/>
</dbReference>
<feature type="transmembrane region" description="Helical" evidence="1">
    <location>
        <begin position="20"/>
        <end position="38"/>
    </location>
</feature>
<accession>A0A6L5XMR5</accession>
<proteinExistence type="predicted"/>
<keyword evidence="1" id="KW-0472">Membrane</keyword>
<evidence type="ECO:0000256" key="1">
    <source>
        <dbReference type="SAM" id="Phobius"/>
    </source>
</evidence>
<evidence type="ECO:0000313" key="2">
    <source>
        <dbReference type="EMBL" id="MSS28574.1"/>
    </source>
</evidence>
<sequence length="676" mass="73855">MGRPIPQSSGAGSRFGPFCWLLLLAPLLPFVYAFGFLFPRGDDFDEVTRAMFLFDLPGGLYEIGREWLIWSGRYTYHFLAVFLGKAGELRPAYGLVCAAVAALYGLAVYGLARETGGGERISRRDAAFCGCFAVLALFCCHQNLQTFYMLTDALTMGLQPTLALCFLWALCRLWRVQADADAVKTKRARRAAIATGVLAVGVYEHSAAAVALCAGAACVLAWRADREAGNSQAVGTGRRLRDFLQVGAWCLGALLFSFLAPGNFYRKAVRHISPDVQWQQLCAAWDEWLRSAFWFFDGLWPWAVLALVVFLRLARPADAGGKTARGRKKALWLAGTAIVTYLLLSGGLTILHALSDVTISSSDKLPAGLSLYAACAFGFALHALLGTANPAPHLIRRLPPWLPLLALVGAFCLSGNLSQTFVNAVNGNMMILAETLSRRYGYLAALGAAEAKADDAPKFGLLGEIYRPDARKRRIDPALPQAVVQELPPAPVFPIHMGETLPDEAEAWPNLWVAWMYGVGGVRSARPDPLTAVRNVGNAATPTVLTVPPALRERGVSAAWRVRAQGGPNITFADTWLVLRADGPLPESIAVLRPNPPDRRRLAPLPVQNWLLTRLLEQDSLKIGFCERLTGEPLSFKTKLWRTAGFYAFPLGPAGENWPGLFLSLDRRNFYRLPDA</sequence>
<keyword evidence="3" id="KW-1185">Reference proteome</keyword>
<evidence type="ECO:0000313" key="3">
    <source>
        <dbReference type="Proteomes" id="UP000477488"/>
    </source>
</evidence>
<name>A0A6L5XMR5_9BACT</name>
<reference evidence="2 3" key="1">
    <citation type="submission" date="2019-09" db="EMBL/GenBank/DDBJ databases">
        <title>In-depth cultivation of the pig gut microbiome towards novel bacterial diversity and tailored functional studies.</title>
        <authorList>
            <person name="Wylensek D."/>
            <person name="Hitch T.C.A."/>
            <person name="Clavel T."/>
        </authorList>
    </citation>
    <scope>NUCLEOTIDE SEQUENCE [LARGE SCALE GENOMIC DNA]</scope>
    <source>
        <strain evidence="2 3">PG-178-WT-4</strain>
    </source>
</reference>
<feature type="transmembrane region" description="Helical" evidence="1">
    <location>
        <begin position="367"/>
        <end position="386"/>
    </location>
</feature>
<gene>
    <name evidence="2" type="ORF">FYJ44_11145</name>
</gene>
<feature type="transmembrane region" description="Helical" evidence="1">
    <location>
        <begin position="331"/>
        <end position="355"/>
    </location>
</feature>
<comment type="caution">
    <text evidence="2">The sequence shown here is derived from an EMBL/GenBank/DDBJ whole genome shotgun (WGS) entry which is preliminary data.</text>
</comment>
<dbReference type="AlphaFoldDB" id="A0A6L5XMR5"/>
<feature type="transmembrane region" description="Helical" evidence="1">
    <location>
        <begin position="398"/>
        <end position="417"/>
    </location>
</feature>
<feature type="transmembrane region" description="Helical" evidence="1">
    <location>
        <begin position="293"/>
        <end position="311"/>
    </location>
</feature>
<dbReference type="EMBL" id="VUMH01000011">
    <property type="protein sequence ID" value="MSS28574.1"/>
    <property type="molecule type" value="Genomic_DNA"/>
</dbReference>
<keyword evidence="1" id="KW-0812">Transmembrane</keyword>
<dbReference type="Proteomes" id="UP000477488">
    <property type="component" value="Unassembled WGS sequence"/>
</dbReference>
<feature type="transmembrane region" description="Helical" evidence="1">
    <location>
        <begin position="124"/>
        <end position="144"/>
    </location>
</feature>